<proteinExistence type="predicted"/>
<reference evidence="1 2" key="1">
    <citation type="submission" date="2017-06" db="EMBL/GenBank/DDBJ databases">
        <title>Genome sequencing of cyanobaciteial culture collection at National Institute for Environmental Studies (NIES).</title>
        <authorList>
            <person name="Hirose Y."/>
            <person name="Shimura Y."/>
            <person name="Fujisawa T."/>
            <person name="Nakamura Y."/>
            <person name="Kawachi M."/>
        </authorList>
    </citation>
    <scope>NUCLEOTIDE SEQUENCE [LARGE SCALE GENOMIC DNA]</scope>
    <source>
        <strain evidence="1 2">NIES-2135</strain>
    </source>
</reference>
<dbReference type="SUPFAM" id="SSF46785">
    <property type="entry name" value="Winged helix' DNA-binding domain"/>
    <property type="match status" value="1"/>
</dbReference>
<dbReference type="EMBL" id="AP018203">
    <property type="protein sequence ID" value="BAY56288.1"/>
    <property type="molecule type" value="Genomic_DNA"/>
</dbReference>
<keyword evidence="2" id="KW-1185">Reference proteome</keyword>
<dbReference type="InterPro" id="IPR036390">
    <property type="entry name" value="WH_DNA-bd_sf"/>
</dbReference>
<evidence type="ECO:0000313" key="1">
    <source>
        <dbReference type="EMBL" id="BAY56288.1"/>
    </source>
</evidence>
<dbReference type="AlphaFoldDB" id="A0A1Z4JHY0"/>
<organism evidence="1 2">
    <name type="scientific">Leptolyngbya boryana NIES-2135</name>
    <dbReference type="NCBI Taxonomy" id="1973484"/>
    <lineage>
        <taxon>Bacteria</taxon>
        <taxon>Bacillati</taxon>
        <taxon>Cyanobacteriota</taxon>
        <taxon>Cyanophyceae</taxon>
        <taxon>Leptolyngbyales</taxon>
        <taxon>Leptolyngbyaceae</taxon>
        <taxon>Leptolyngbya group</taxon>
        <taxon>Leptolyngbya</taxon>
    </lineage>
</organism>
<protein>
    <submittedName>
        <fullName evidence="1">Uncharacterized protein</fullName>
    </submittedName>
</protein>
<gene>
    <name evidence="1" type="ORF">NIES2135_31190</name>
</gene>
<name>A0A1Z4JHY0_LEPBY</name>
<sequence>MTIANAFDAFTFQAFSLTLLQLDPSRLEALQPTLQSISDLASRQPQSAVNQIRQLLDQDSELKSIYDSEYDRLAQSYQTQERAKGFFDSPTSEATLTWDALAFPILQSTDPIETAKNLLKRTKSKQTANTQPYLNSLQRTIATVEQTEIKILKAIEHHPTSIEDLVYVVGLPINQVSSIIQNLWKRGYIDRATSSFISMLFPQRKKAQQLDPQIPLALTSTGYFFLHPIITASPSEALNR</sequence>
<evidence type="ECO:0000313" key="2">
    <source>
        <dbReference type="Proteomes" id="UP000217895"/>
    </source>
</evidence>
<dbReference type="Proteomes" id="UP000217895">
    <property type="component" value="Chromosome"/>
</dbReference>
<accession>A0A1Z4JHY0</accession>